<protein>
    <submittedName>
        <fullName evidence="3">Pre-rRNA-processing protein rix1</fullName>
    </submittedName>
</protein>
<name>A0A9P7BHM3_9ASCO</name>
<evidence type="ECO:0000256" key="1">
    <source>
        <dbReference type="SAM" id="MobiDB-lite"/>
    </source>
</evidence>
<dbReference type="EMBL" id="PUHW01000023">
    <property type="protein sequence ID" value="KAG0690665.1"/>
    <property type="molecule type" value="Genomic_DNA"/>
</dbReference>
<dbReference type="OrthoDB" id="20900at2759"/>
<feature type="compositionally biased region" description="Basic and acidic residues" evidence="1">
    <location>
        <begin position="646"/>
        <end position="671"/>
    </location>
</feature>
<keyword evidence="4" id="KW-1185">Reference proteome</keyword>
<reference evidence="3" key="1">
    <citation type="submission" date="2020-11" db="EMBL/GenBank/DDBJ databases">
        <title>Kefir isolates.</title>
        <authorList>
            <person name="Marcisauskas S."/>
            <person name="Kim Y."/>
            <person name="Blasche S."/>
        </authorList>
    </citation>
    <scope>NUCLEOTIDE SEQUENCE</scope>
    <source>
        <strain evidence="3">Olga-1</strain>
    </source>
</reference>
<comment type="caution">
    <text evidence="3">The sequence shown here is derived from an EMBL/GenBank/DDBJ whole genome shotgun (WGS) entry which is preliminary data.</text>
</comment>
<proteinExistence type="predicted"/>
<dbReference type="Pfam" id="PF08167">
    <property type="entry name" value="RIX1"/>
    <property type="match status" value="1"/>
</dbReference>
<sequence length="753" mass="84526">MIPTLQTIIPYIQENSLDDVPLTFLLKLLSNPTIINSASAVDQQTLLTRVTTLLKSNHNITRWKATKIFTVCLLHPILLLSSNTANSIAALVKILESKCFISDFQNPGQRELVTLKSTAECIDFVLDQIRGKPTLTREVLTPKLPTIIGSLIEATTFIPDVTIPVLSKLLITNTTTFRPFGTKFENVLKNILNNGDNLAKVDSRLRCMLLKSLALVSFVLSRERQADAWRENVNALILEIKSVISIYEACLELSGDSDYNSKFQNLPKLPEDMSSIKMIFGSLSIDINESPVEIFKVSQRINILCELLLAYIELNTPTAVTIPFGHYITIGEILSSLNTGFTPVKKDIRDQATREMIEQSVIESKLAGINILNTLVKKFKGELYPHSYQILAILDAAVPIQTFRGKIRVFEKLVYENEYMMNSILHTASEYLKLTERFNDMSVLGRLVEAALILKEPREPIIPTENNNTHQELTSVSGNSKKKNNKNKSSISLSDILSHQQLFMTQPSAMTLTTLRDFFNTLLTHCELSPGKLSLVLRFVLIDSISNIDLIHNGTSAEKEQIIKLLESALLYPGRAPNSISIIPMIANLIGTDNVIFSLLTNPRFPLLPKKSNRSSDNEHDNITEEEELKEAEEFENGGFQIPDSENTKRNAEENIEAQREEKRQHVEETGNKVAFENNDLVFNKTEAAANVLKKMENHLKQEQNHPTISLVDDTARETEMAADDNVIASEEEEDGEMGSDFEIPEINVDDDE</sequence>
<feature type="compositionally biased region" description="Acidic residues" evidence="1">
    <location>
        <begin position="624"/>
        <end position="636"/>
    </location>
</feature>
<accession>A0A9P7BHM3</accession>
<feature type="domain" description="Pre-rRNA-processing protein RIX1 N-terminal" evidence="2">
    <location>
        <begin position="18"/>
        <end position="195"/>
    </location>
</feature>
<feature type="compositionally biased region" description="Basic and acidic residues" evidence="1">
    <location>
        <begin position="614"/>
        <end position="623"/>
    </location>
</feature>
<feature type="region of interest" description="Disordered" evidence="1">
    <location>
        <begin position="730"/>
        <end position="753"/>
    </location>
</feature>
<evidence type="ECO:0000313" key="3">
    <source>
        <dbReference type="EMBL" id="KAG0690665.1"/>
    </source>
</evidence>
<evidence type="ECO:0000259" key="2">
    <source>
        <dbReference type="Pfam" id="PF08167"/>
    </source>
</evidence>
<feature type="region of interest" description="Disordered" evidence="1">
    <location>
        <begin position="608"/>
        <end position="671"/>
    </location>
</feature>
<dbReference type="InterPro" id="IPR012583">
    <property type="entry name" value="RIX1_N"/>
</dbReference>
<dbReference type="Proteomes" id="UP000697127">
    <property type="component" value="Unassembled WGS sequence"/>
</dbReference>
<evidence type="ECO:0000313" key="4">
    <source>
        <dbReference type="Proteomes" id="UP000697127"/>
    </source>
</evidence>
<dbReference type="AlphaFoldDB" id="A0A9P7BHM3"/>
<feature type="compositionally biased region" description="Polar residues" evidence="1">
    <location>
        <begin position="464"/>
        <end position="474"/>
    </location>
</feature>
<feature type="region of interest" description="Disordered" evidence="1">
    <location>
        <begin position="461"/>
        <end position="488"/>
    </location>
</feature>
<organism evidence="3 4">
    <name type="scientific">Pichia californica</name>
    <dbReference type="NCBI Taxonomy" id="460514"/>
    <lineage>
        <taxon>Eukaryota</taxon>
        <taxon>Fungi</taxon>
        <taxon>Dikarya</taxon>
        <taxon>Ascomycota</taxon>
        <taxon>Saccharomycotina</taxon>
        <taxon>Pichiomycetes</taxon>
        <taxon>Pichiales</taxon>
        <taxon>Pichiaceae</taxon>
        <taxon>Pichia</taxon>
    </lineage>
</organism>
<gene>
    <name evidence="3" type="primary">RIX1</name>
    <name evidence="3" type="ORF">C6P40_002028</name>
</gene>